<evidence type="ECO:0000313" key="2">
    <source>
        <dbReference type="Proteomes" id="UP000299102"/>
    </source>
</evidence>
<dbReference type="EMBL" id="BGZK01001232">
    <property type="protein sequence ID" value="GBP75021.1"/>
    <property type="molecule type" value="Genomic_DNA"/>
</dbReference>
<protein>
    <submittedName>
        <fullName evidence="1">Uncharacterized protein</fullName>
    </submittedName>
</protein>
<sequence>MDREVINFKEAIIHGKIIRKASNATPVAWPAGTRSWRPRRRRLWNGRRNRCGTRQTFSGNSLYEQTTKLCEEYEVVRLFAGVSPIEAER</sequence>
<gene>
    <name evidence="1" type="ORF">EVAR_82439_1</name>
</gene>
<reference evidence="1 2" key="1">
    <citation type="journal article" date="2019" name="Commun. Biol.">
        <title>The bagworm genome reveals a unique fibroin gene that provides high tensile strength.</title>
        <authorList>
            <person name="Kono N."/>
            <person name="Nakamura H."/>
            <person name="Ohtoshi R."/>
            <person name="Tomita M."/>
            <person name="Numata K."/>
            <person name="Arakawa K."/>
        </authorList>
    </citation>
    <scope>NUCLEOTIDE SEQUENCE [LARGE SCALE GENOMIC DNA]</scope>
</reference>
<name>A0A4C1YF75_EUMVA</name>
<dbReference type="Proteomes" id="UP000299102">
    <property type="component" value="Unassembled WGS sequence"/>
</dbReference>
<accession>A0A4C1YF75</accession>
<proteinExistence type="predicted"/>
<comment type="caution">
    <text evidence="1">The sequence shown here is derived from an EMBL/GenBank/DDBJ whole genome shotgun (WGS) entry which is preliminary data.</text>
</comment>
<evidence type="ECO:0000313" key="1">
    <source>
        <dbReference type="EMBL" id="GBP75021.1"/>
    </source>
</evidence>
<keyword evidence="2" id="KW-1185">Reference proteome</keyword>
<organism evidence="1 2">
    <name type="scientific">Eumeta variegata</name>
    <name type="common">Bagworm moth</name>
    <name type="synonym">Eumeta japonica</name>
    <dbReference type="NCBI Taxonomy" id="151549"/>
    <lineage>
        <taxon>Eukaryota</taxon>
        <taxon>Metazoa</taxon>
        <taxon>Ecdysozoa</taxon>
        <taxon>Arthropoda</taxon>
        <taxon>Hexapoda</taxon>
        <taxon>Insecta</taxon>
        <taxon>Pterygota</taxon>
        <taxon>Neoptera</taxon>
        <taxon>Endopterygota</taxon>
        <taxon>Lepidoptera</taxon>
        <taxon>Glossata</taxon>
        <taxon>Ditrysia</taxon>
        <taxon>Tineoidea</taxon>
        <taxon>Psychidae</taxon>
        <taxon>Oiketicinae</taxon>
        <taxon>Eumeta</taxon>
    </lineage>
</organism>
<dbReference type="AlphaFoldDB" id="A0A4C1YF75"/>